<comment type="caution">
    <text evidence="1">The sequence shown here is derived from an EMBL/GenBank/DDBJ whole genome shotgun (WGS) entry which is preliminary data.</text>
</comment>
<protein>
    <recommendedName>
        <fullName evidence="3">Transposase</fullName>
    </recommendedName>
</protein>
<dbReference type="OrthoDB" id="2433005at2759"/>
<evidence type="ECO:0000313" key="2">
    <source>
        <dbReference type="Proteomes" id="UP001152320"/>
    </source>
</evidence>
<dbReference type="EMBL" id="JAIZAY010000001">
    <property type="protein sequence ID" value="KAJ8048027.1"/>
    <property type="molecule type" value="Genomic_DNA"/>
</dbReference>
<sequence length="96" mass="10942">MHYFICPGYSAYNPIEHLWAPLSKHLTGAILPDHLDGELAPTKQTHLSAEQLRKKEGDVFDNAMETLNGYWEGKEFDGHHISLARIQMPRTPTTKK</sequence>
<evidence type="ECO:0000313" key="1">
    <source>
        <dbReference type="EMBL" id="KAJ8048027.1"/>
    </source>
</evidence>
<evidence type="ECO:0008006" key="3">
    <source>
        <dbReference type="Google" id="ProtNLM"/>
    </source>
</evidence>
<accession>A0A9Q1HFN7</accession>
<organism evidence="1 2">
    <name type="scientific">Holothuria leucospilota</name>
    <name type="common">Black long sea cucumber</name>
    <name type="synonym">Mertensiothuria leucospilota</name>
    <dbReference type="NCBI Taxonomy" id="206669"/>
    <lineage>
        <taxon>Eukaryota</taxon>
        <taxon>Metazoa</taxon>
        <taxon>Echinodermata</taxon>
        <taxon>Eleutherozoa</taxon>
        <taxon>Echinozoa</taxon>
        <taxon>Holothuroidea</taxon>
        <taxon>Aspidochirotacea</taxon>
        <taxon>Aspidochirotida</taxon>
        <taxon>Holothuriidae</taxon>
        <taxon>Holothuria</taxon>
    </lineage>
</organism>
<reference evidence="1" key="1">
    <citation type="submission" date="2021-10" db="EMBL/GenBank/DDBJ databases">
        <title>Tropical sea cucumber genome reveals ecological adaptation and Cuvierian tubules defense mechanism.</title>
        <authorList>
            <person name="Chen T."/>
        </authorList>
    </citation>
    <scope>NUCLEOTIDE SEQUENCE</scope>
    <source>
        <strain evidence="1">Nanhai2018</strain>
        <tissue evidence="1">Muscle</tissue>
    </source>
</reference>
<dbReference type="AlphaFoldDB" id="A0A9Q1HFN7"/>
<keyword evidence="2" id="KW-1185">Reference proteome</keyword>
<gene>
    <name evidence="1" type="ORF">HOLleu_00183</name>
</gene>
<dbReference type="Proteomes" id="UP001152320">
    <property type="component" value="Chromosome 1"/>
</dbReference>
<proteinExistence type="predicted"/>
<name>A0A9Q1HFN7_HOLLE</name>